<sequence>MASRKKNVVPSNDAAPSKSSKVQRKVPTTSLRWRKCIGQTRQQSEAIDELESTFHQSDAQETTQVVEGCGPFPGGPTDASVLLSYEHHVVVALWGKPKHRVDLKCINHGRSIKTWDIACHPKKDPKKDDITENPTCFGHCSFLEVYYKLYVYMRL</sequence>
<feature type="region of interest" description="Disordered" evidence="1">
    <location>
        <begin position="1"/>
        <end position="27"/>
    </location>
</feature>
<proteinExistence type="predicted"/>
<keyword evidence="3" id="KW-1185">Reference proteome</keyword>
<reference evidence="2 3" key="1">
    <citation type="submission" date="2024-01" db="EMBL/GenBank/DDBJ databases">
        <title>Genome assemblies of Stephania.</title>
        <authorList>
            <person name="Yang L."/>
        </authorList>
    </citation>
    <scope>NUCLEOTIDE SEQUENCE [LARGE SCALE GENOMIC DNA]</scope>
    <source>
        <strain evidence="2">JXDWG</strain>
        <tissue evidence="2">Leaf</tissue>
    </source>
</reference>
<evidence type="ECO:0000313" key="3">
    <source>
        <dbReference type="Proteomes" id="UP001419268"/>
    </source>
</evidence>
<organism evidence="2 3">
    <name type="scientific">Stephania cephalantha</name>
    <dbReference type="NCBI Taxonomy" id="152367"/>
    <lineage>
        <taxon>Eukaryota</taxon>
        <taxon>Viridiplantae</taxon>
        <taxon>Streptophyta</taxon>
        <taxon>Embryophyta</taxon>
        <taxon>Tracheophyta</taxon>
        <taxon>Spermatophyta</taxon>
        <taxon>Magnoliopsida</taxon>
        <taxon>Ranunculales</taxon>
        <taxon>Menispermaceae</taxon>
        <taxon>Menispermoideae</taxon>
        <taxon>Cissampelideae</taxon>
        <taxon>Stephania</taxon>
    </lineage>
</organism>
<evidence type="ECO:0000313" key="2">
    <source>
        <dbReference type="EMBL" id="KAK9125706.1"/>
    </source>
</evidence>
<accession>A0AAP0J1E9</accession>
<dbReference type="Proteomes" id="UP001419268">
    <property type="component" value="Unassembled WGS sequence"/>
</dbReference>
<gene>
    <name evidence="2" type="ORF">Scep_014552</name>
</gene>
<name>A0AAP0J1E9_9MAGN</name>
<evidence type="ECO:0000256" key="1">
    <source>
        <dbReference type="SAM" id="MobiDB-lite"/>
    </source>
</evidence>
<comment type="caution">
    <text evidence="2">The sequence shown here is derived from an EMBL/GenBank/DDBJ whole genome shotgun (WGS) entry which is preliminary data.</text>
</comment>
<protein>
    <submittedName>
        <fullName evidence="2">Uncharacterized protein</fullName>
    </submittedName>
</protein>
<dbReference type="EMBL" id="JBBNAG010000006">
    <property type="protein sequence ID" value="KAK9125706.1"/>
    <property type="molecule type" value="Genomic_DNA"/>
</dbReference>
<dbReference type="AlphaFoldDB" id="A0AAP0J1E9"/>